<feature type="domain" description="CAP-Gly" evidence="3">
    <location>
        <begin position="2302"/>
        <end position="2345"/>
    </location>
</feature>
<feature type="region of interest" description="Disordered" evidence="2">
    <location>
        <begin position="1672"/>
        <end position="1852"/>
    </location>
</feature>
<keyword evidence="5" id="KW-1185">Reference proteome</keyword>
<feature type="compositionally biased region" description="Polar residues" evidence="2">
    <location>
        <begin position="221"/>
        <end position="231"/>
    </location>
</feature>
<feature type="compositionally biased region" description="Basic and acidic residues" evidence="2">
    <location>
        <begin position="2197"/>
        <end position="2206"/>
    </location>
</feature>
<feature type="compositionally biased region" description="Basic and acidic residues" evidence="2">
    <location>
        <begin position="1291"/>
        <end position="1304"/>
    </location>
</feature>
<protein>
    <submittedName>
        <fullName evidence="4">CEP350</fullName>
    </submittedName>
</protein>
<feature type="compositionally biased region" description="Basic and acidic residues" evidence="2">
    <location>
        <begin position="1734"/>
        <end position="1755"/>
    </location>
</feature>
<sequence length="2824" mass="321830">MFKGRKVANPVVQGASNYPKDTDIVRAWNNVGKARSELRKIEHRLGDVHSSPVYLNETGNPSVRNYSALMENSNINEFPSGAVVDKYGRSNVMRNRETRKISKKGDENEEFTSASKMEGKRVDFRDKQELREINPDGTYTDLPPGQYNNLTFLRPNSPPNSVQTTLTDSHAIRETEIRFLNEPTSHTPHDQRRVGTENRLTHVDVMVPGTSKSSTKHTTHYQGTPQENNNQIKTAENDRLWETASTDSAQSDDGPMKRKFKKSIKDIGEGGLAKIKEKIKRQQEKASPRENKEYAEDYAMGGTDMNSDRLLHNDNDPVQTRSNDYHTEGQDKHPKRKIAAGHPPPSYKGFSETEVKYKHTEVKPLKDGKKKDKKKKNLKAQKTPEPLKEEDQERKLTRVIAKANKKDANKQKKNEIITTSSWRAGQELVMRELGPLKTRRTSQTSQPGDIDRGSHMPDGAYGGAEEPEPQERKTATDMELERARVLSAEARRVLSDLNMDDEERRREESSKRAKSATKRKAPKPSAAEIDKHSQIKQRHYDAEEIRHYIQKKKAERIQKQIEEEKRQKKADELRRKQLEELYTKQKQTASHPKKFRDIKHKSNNETFSHPMALSDLPRHHPFQHERSRQMMTSDSENLAVDDEMEMSDGSSTLTGDSMDEGTPLDTPKRQTDDKSKPSQTSQWKASLQKEHEFLMENNNSKTVGGFTFNLDSVFNKFSQAVTNQQSESENRPLSGNSGYIGGSAVSNPPRPSAEGSDRTREQRLQAIKETAKHLQEKIQNEARKLKGEVVEDDGSTNQRWAFNRHGNEEDFVSRYDRMTDAANDYSVFTSNLPGNQRNSTFNDTDDNPVEAAAIRIQAAEKQNRRSNFFQDKLLRHQVAGQGEDESSITETSTFSEITLTEDSENSLLSNQRLVGSGLRERDFHAGGHRHQGPTEMVIPRPSTQHRGGKYSWEEPRPDPDNVFNVFARHQRNQDKQRQGYSTEPKKMDEEYRKEQVTSQHTAPKIRSTQNSLPRNRSPGVGARTHSPGFGLRSESLKVSVHHSVKSRNEDTRPKTSVSFKPLPSDSEHDDTFQEVSYSRQFELSKDDRSKPEKASVLSHSKPSQKHSADTDTDTSSIEDFSRIEEPDRRYPHVVPDDDNSTPKASLRYSPDTLERKFYSELNQLESMEESMRQLTGVERTRAVSMAQQETVSLAQMLKARQQTHERDMKLLEIKVQKEKQEAARIEKKMEEAKQRSKEASQNAKDVMMRVRGDGKEAEPGTKYNNNNKLDNSDNIRPKRAAKQNQSSSDYRGPDSARSYSEKTSLKTAPSYSEKTKTSYTSSRSVSSNVKTASDTQKGRDSDSSIISVSGADAKDESKSESILEDISQASGDEYSINFDDTMTEDEIEEKSFKAILPSESHRKRAKKHHLDNMSVTSDEGSVPSTPRISVDDLGSYVLGEDSFNKFTEEMVKQFMKEEEMRAQHQTSLLQLREKALVEKTKAELEWLEQQKQRIRNKGADDSYPQIIKRQRGLKMKLQEQQAEIKRMREANKAASRERQLLLQQREEISRLRQSTKQTKEKLGGRLGRPAEVHTEDEFYVNEDEKDTDNETSQKKDYKSDSEIYTEPKAAGGEKSLDKLKKLHLDERYLTKREQRLRERKKSAKELLDWKKRLDEEEQAVFELEKKALKVWDHGEKGRKKEKEPEKSKTPSKVKETHPPSVTQDDTIISEAISLAKDESITNTPCAVSASESSPEERQRLGRSESESSIIEEVKTEYSMSESTTPVKSRKSKAPDSATIESQYSETFEDATSVQQTKSKKSPRSPLDKLNKRGFQMGALTGRNISSPRSLFSKTRSCSESESEESISHTDLSYAETMSDLSDFEGRVRALNDELRHRKQVADRLKRERKRRKREILKSKEDALKKQIEAYDNQISQLKTELQKEMEHEPVNSVKPQIKQPKVSPTKNLKTPLKQSDDARTSSNSSYDESAQSSPSILDDKESKPISPDQRPTPPKSQIPTKISLDKISEGSESSKSLATVESKKRVTNGEDESIKEELTEQIQEEISEADSFTDKSKTSSALLKIPKSQKSEVKSPREDTDRSPRDYSYQDDFTEEITSHKQITSARSLPPENVDLKPQPSPRSITENVISEVISEHVYSHADDDESFIKPLNNVHNDNNEYDESDIEPKSPPSTTKTDSRPSSGKSISSFYEESESDRSEIEKKPTRITSPDKSTDESPIQTARPSMIPGGVFDIDQLIGPDQEFDEDEETPLASPRDEEPPSTTEDDERTEDFVDYTVGDRVQVTGPNGARKCGTLMFKGRVKFAPGIWAGVELESPEGRNDGTYDDGQRYFTCRQNHGVMVPANDLSNAPLPKMRTSQESLIRSSMESNLSGDTSVDQDDLNQLIQEVDENVQNFDDDQHKQDQELLADKITDKILVDLVEKERNFISKKNSPPVAPKPQRTKDSVLQNGSENILMNGNANELEKEKFVKKNLKSDNLTNKLVDTLLDDALTKMITTRNKQRNRGGEVTNLIDFDDFPEEQKEIKSEMTPSEELLVVLNKPEPTNVPSDVPPRPGSPLPDPKGSRQNHLKTLQQDITDLLGGEEEYIDDDIIKPDKPPPPYPESEEQRLMKAELQKMVSEDLYYAVPHESEEVRSIVADVVEIYWQSRRCGEPLDNVQIPDNYFSKEDINGDLDSNSRRVFKTLLFDLAGEVIRDIYKDEEEEPPPWQKPKRRQQKHFRGASPPTTMENLTPIVQQAVINTLGLNGSRKADRNKWTVRKRKDHVDNILVEELREEEPRWINYDEDELAVKMQLTDTIFDMLLNDTVQTMNKVYQKKKSNRV</sequence>
<feature type="region of interest" description="Disordered" evidence="2">
    <location>
        <begin position="300"/>
        <end position="395"/>
    </location>
</feature>
<feature type="compositionally biased region" description="Basic and acidic residues" evidence="2">
    <location>
        <begin position="1082"/>
        <end position="1093"/>
    </location>
</feature>
<feature type="compositionally biased region" description="Polar residues" evidence="2">
    <location>
        <begin position="1757"/>
        <end position="1766"/>
    </location>
</feature>
<feature type="compositionally biased region" description="Basic and acidic residues" evidence="2">
    <location>
        <begin position="385"/>
        <end position="395"/>
    </location>
</feature>
<feature type="compositionally biased region" description="Basic and acidic residues" evidence="2">
    <location>
        <begin position="502"/>
        <end position="511"/>
    </location>
</feature>
<feature type="compositionally biased region" description="Basic residues" evidence="2">
    <location>
        <begin position="512"/>
        <end position="522"/>
    </location>
</feature>
<feature type="compositionally biased region" description="Polar residues" evidence="2">
    <location>
        <begin position="721"/>
        <end position="737"/>
    </location>
</feature>
<dbReference type="SUPFAM" id="SSF74924">
    <property type="entry name" value="Cap-Gly domain"/>
    <property type="match status" value="1"/>
</dbReference>
<feature type="region of interest" description="Disordered" evidence="2">
    <location>
        <begin position="1918"/>
        <end position="2129"/>
    </location>
</feature>
<feature type="region of interest" description="Disordered" evidence="2">
    <location>
        <begin position="1551"/>
        <end position="1623"/>
    </location>
</feature>
<proteinExistence type="predicted"/>
<feature type="compositionally biased region" description="Basic and acidic residues" evidence="2">
    <location>
        <begin position="2069"/>
        <end position="2085"/>
    </location>
</feature>
<evidence type="ECO:0000256" key="2">
    <source>
        <dbReference type="SAM" id="MobiDB-lite"/>
    </source>
</evidence>
<feature type="compositionally biased region" description="Polar residues" evidence="2">
    <location>
        <begin position="996"/>
        <end position="1014"/>
    </location>
</feature>
<feature type="compositionally biased region" description="Basic and acidic residues" evidence="2">
    <location>
        <begin position="1920"/>
        <end position="1929"/>
    </location>
</feature>
<feature type="compositionally biased region" description="Polar residues" evidence="2">
    <location>
        <begin position="1720"/>
        <end position="1732"/>
    </location>
</feature>
<reference evidence="4 5" key="1">
    <citation type="submission" date="2020-06" db="EMBL/GenBank/DDBJ databases">
        <authorList>
            <person name="Li R."/>
            <person name="Bekaert M."/>
        </authorList>
    </citation>
    <scope>NUCLEOTIDE SEQUENCE [LARGE SCALE GENOMIC DNA]</scope>
    <source>
        <strain evidence="5">wild</strain>
    </source>
</reference>
<feature type="compositionally biased region" description="Basic residues" evidence="2">
    <location>
        <begin position="591"/>
        <end position="601"/>
    </location>
</feature>
<keyword evidence="1" id="KW-0175">Coiled coil</keyword>
<feature type="compositionally biased region" description="Polar residues" evidence="2">
    <location>
        <begin position="1413"/>
        <end position="1427"/>
    </location>
</feature>
<feature type="region of interest" description="Disordered" evidence="2">
    <location>
        <begin position="922"/>
        <end position="1148"/>
    </location>
</feature>
<feature type="compositionally biased region" description="Acidic residues" evidence="2">
    <location>
        <begin position="1577"/>
        <end position="1589"/>
    </location>
</feature>
<feature type="compositionally biased region" description="Pro residues" evidence="2">
    <location>
        <begin position="2552"/>
        <end position="2563"/>
    </location>
</feature>
<evidence type="ECO:0000256" key="1">
    <source>
        <dbReference type="SAM" id="Coils"/>
    </source>
</evidence>
<feature type="compositionally biased region" description="Polar residues" evidence="2">
    <location>
        <begin position="1960"/>
        <end position="1975"/>
    </location>
</feature>
<dbReference type="OrthoDB" id="306254at2759"/>
<feature type="compositionally biased region" description="Acidic residues" evidence="2">
    <location>
        <begin position="2266"/>
        <end position="2276"/>
    </location>
</feature>
<feature type="region of interest" description="Disordered" evidence="2">
    <location>
        <begin position="425"/>
        <end position="541"/>
    </location>
</feature>
<dbReference type="EMBL" id="CACVKT020001359">
    <property type="protein sequence ID" value="CAC5367340.1"/>
    <property type="molecule type" value="Genomic_DNA"/>
</dbReference>
<feature type="compositionally biased region" description="Basic and acidic residues" evidence="2">
    <location>
        <begin position="1119"/>
        <end position="1130"/>
    </location>
</feature>
<feature type="region of interest" description="Disordered" evidence="2">
    <location>
        <begin position="2143"/>
        <end position="2277"/>
    </location>
</feature>
<feature type="compositionally biased region" description="Basic and acidic residues" evidence="2">
    <location>
        <begin position="1591"/>
        <end position="1601"/>
    </location>
</feature>
<feature type="compositionally biased region" description="Basic and acidic residues" evidence="2">
    <location>
        <begin position="469"/>
        <end position="494"/>
    </location>
</feature>
<feature type="compositionally biased region" description="Basic and acidic residues" evidence="2">
    <location>
        <begin position="971"/>
        <end position="995"/>
    </location>
</feature>
<evidence type="ECO:0000313" key="4">
    <source>
        <dbReference type="EMBL" id="CAC5367340.1"/>
    </source>
</evidence>
<dbReference type="InterPro" id="IPR000938">
    <property type="entry name" value="CAP-Gly_domain"/>
</dbReference>
<accession>A0A6J8AFU5</accession>
<feature type="compositionally biased region" description="Polar residues" evidence="2">
    <location>
        <begin position="2173"/>
        <end position="2192"/>
    </location>
</feature>
<evidence type="ECO:0000313" key="5">
    <source>
        <dbReference type="Proteomes" id="UP000507470"/>
    </source>
</evidence>
<feature type="compositionally biased region" description="Basic and acidic residues" evidence="2">
    <location>
        <begin position="351"/>
        <end position="370"/>
    </location>
</feature>
<feature type="compositionally biased region" description="Basic and acidic residues" evidence="2">
    <location>
        <begin position="306"/>
        <end position="315"/>
    </location>
</feature>
<dbReference type="PANTHER" id="PTHR13958:SF3">
    <property type="entry name" value="CAP-GLY DOMAIN-CONTAINING PROTEIN-RELATED"/>
    <property type="match status" value="1"/>
</dbReference>
<feature type="compositionally biased region" description="Polar residues" evidence="2">
    <location>
        <begin position="2208"/>
        <end position="2225"/>
    </location>
</feature>
<dbReference type="PANTHER" id="PTHR13958">
    <property type="entry name" value="CENTROSOME-ASSOCIATED PROTEIN 350"/>
    <property type="match status" value="1"/>
</dbReference>
<feature type="compositionally biased region" description="Basic and acidic residues" evidence="2">
    <location>
        <begin position="323"/>
        <end position="332"/>
    </location>
</feature>
<feature type="compositionally biased region" description="Polar residues" evidence="2">
    <location>
        <begin position="2010"/>
        <end position="2019"/>
    </location>
</feature>
<feature type="coiled-coil region" evidence="1">
    <location>
        <begin position="1639"/>
        <end position="1666"/>
    </location>
</feature>
<feature type="region of interest" description="Disordered" evidence="2">
    <location>
        <begin position="721"/>
        <end position="762"/>
    </location>
</feature>
<feature type="region of interest" description="Disordered" evidence="2">
    <location>
        <begin position="1392"/>
        <end position="1427"/>
    </location>
</feature>
<gene>
    <name evidence="4" type="ORF">MCOR_7286</name>
</gene>
<dbReference type="PROSITE" id="PS50245">
    <property type="entry name" value="CAP_GLY_2"/>
    <property type="match status" value="1"/>
</dbReference>
<feature type="compositionally biased region" description="Basic and acidic residues" evidence="2">
    <location>
        <begin position="1895"/>
        <end position="1904"/>
    </location>
</feature>
<dbReference type="InterPro" id="IPR036859">
    <property type="entry name" value="CAP-Gly_dom_sf"/>
</dbReference>
<feature type="compositionally biased region" description="Polar residues" evidence="2">
    <location>
        <begin position="1778"/>
        <end position="1796"/>
    </location>
</feature>
<dbReference type="InterPro" id="IPR028750">
    <property type="entry name" value="CEP350/CC187"/>
</dbReference>
<organism evidence="4 5">
    <name type="scientific">Mytilus coruscus</name>
    <name type="common">Sea mussel</name>
    <dbReference type="NCBI Taxonomy" id="42192"/>
    <lineage>
        <taxon>Eukaryota</taxon>
        <taxon>Metazoa</taxon>
        <taxon>Spiralia</taxon>
        <taxon>Lophotrochozoa</taxon>
        <taxon>Mollusca</taxon>
        <taxon>Bivalvia</taxon>
        <taxon>Autobranchia</taxon>
        <taxon>Pteriomorphia</taxon>
        <taxon>Mytilida</taxon>
        <taxon>Mytiloidea</taxon>
        <taxon>Mytilidae</taxon>
        <taxon>Mytilinae</taxon>
        <taxon>Mytilus</taxon>
    </lineage>
</organism>
<feature type="region of interest" description="Disordered" evidence="2">
    <location>
        <begin position="1218"/>
        <end position="1376"/>
    </location>
</feature>
<dbReference type="GO" id="GO:0005813">
    <property type="term" value="C:centrosome"/>
    <property type="evidence" value="ECO:0007669"/>
    <property type="project" value="InterPro"/>
</dbReference>
<feature type="compositionally biased region" description="Low complexity" evidence="2">
    <location>
        <begin position="1317"/>
        <end position="1333"/>
    </location>
</feature>
<feature type="compositionally biased region" description="Basic and acidic residues" evidence="2">
    <location>
        <begin position="1614"/>
        <end position="1623"/>
    </location>
</feature>
<feature type="compositionally biased region" description="Basic and acidic residues" evidence="2">
    <location>
        <begin position="1352"/>
        <end position="1361"/>
    </location>
</feature>
<evidence type="ECO:0000259" key="3">
    <source>
        <dbReference type="PROSITE" id="PS50245"/>
    </source>
</evidence>
<dbReference type="GO" id="GO:0008017">
    <property type="term" value="F:microtubule binding"/>
    <property type="evidence" value="ECO:0007669"/>
    <property type="project" value="InterPro"/>
</dbReference>
<dbReference type="Proteomes" id="UP000507470">
    <property type="component" value="Unassembled WGS sequence"/>
</dbReference>
<feature type="compositionally biased region" description="Polar residues" evidence="2">
    <location>
        <begin position="1822"/>
        <end position="1835"/>
    </location>
</feature>
<feature type="region of interest" description="Disordered" evidence="2">
    <location>
        <begin position="274"/>
        <end position="293"/>
    </location>
</feature>
<feature type="region of interest" description="Disordered" evidence="2">
    <location>
        <begin position="208"/>
        <end position="231"/>
    </location>
</feature>
<dbReference type="GO" id="GO:0034453">
    <property type="term" value="P:microtubule anchoring"/>
    <property type="evidence" value="ECO:0007669"/>
    <property type="project" value="InterPro"/>
</dbReference>
<feature type="region of interest" description="Disordered" evidence="2">
    <location>
        <begin position="1877"/>
        <end position="1904"/>
    </location>
</feature>
<feature type="compositionally biased region" description="Basic and acidic residues" evidence="2">
    <location>
        <begin position="666"/>
        <end position="676"/>
    </location>
</feature>
<feature type="compositionally biased region" description="Basic and acidic residues" evidence="2">
    <location>
        <begin position="616"/>
        <end position="628"/>
    </location>
</feature>
<feature type="compositionally biased region" description="Basic and acidic residues" evidence="2">
    <location>
        <begin position="1672"/>
        <end position="1697"/>
    </location>
</feature>
<feature type="compositionally biased region" description="Basic and acidic residues" evidence="2">
    <location>
        <begin position="1246"/>
        <end position="1259"/>
    </location>
</feature>
<feature type="region of interest" description="Disordered" evidence="2">
    <location>
        <begin position="2700"/>
        <end position="2732"/>
    </location>
</feature>
<dbReference type="Pfam" id="PF01302">
    <property type="entry name" value="CAP_GLY"/>
    <property type="match status" value="1"/>
</dbReference>
<feature type="compositionally biased region" description="Basic and acidic residues" evidence="2">
    <location>
        <begin position="528"/>
        <end position="541"/>
    </location>
</feature>
<feature type="compositionally biased region" description="Basic residues" evidence="2">
    <location>
        <begin position="2712"/>
        <end position="2722"/>
    </location>
</feature>
<feature type="compositionally biased region" description="Basic and acidic residues" evidence="2">
    <location>
        <begin position="1218"/>
        <end position="1238"/>
    </location>
</feature>
<name>A0A6J8AFU5_MYTCO</name>
<feature type="region of interest" description="Disordered" evidence="2">
    <location>
        <begin position="2544"/>
        <end position="2570"/>
    </location>
</feature>
<feature type="region of interest" description="Disordered" evidence="2">
    <location>
        <begin position="576"/>
        <end position="692"/>
    </location>
</feature>
<dbReference type="Gene3D" id="2.30.30.190">
    <property type="entry name" value="CAP Gly-rich-like domain"/>
    <property type="match status" value="1"/>
</dbReference>
<feature type="compositionally biased region" description="Basic and acidic residues" evidence="2">
    <location>
        <begin position="1557"/>
        <end position="1576"/>
    </location>
</feature>
<dbReference type="SMART" id="SM01052">
    <property type="entry name" value="CAP_GLY"/>
    <property type="match status" value="1"/>
</dbReference>